<evidence type="ECO:0000313" key="1">
    <source>
        <dbReference type="Proteomes" id="UP000887579"/>
    </source>
</evidence>
<protein>
    <submittedName>
        <fullName evidence="2">BTB domain-containing protein</fullName>
    </submittedName>
</protein>
<evidence type="ECO:0000313" key="2">
    <source>
        <dbReference type="WBParaSite" id="ES5_v2.g24925.t1"/>
    </source>
</evidence>
<sequence>MEAKILSADVKLSFSSKTTVQLDEDVEITFNPRGRNGLYQFMVEDIKGDIDILGINFIDKNGRRGYISFNNDTKSFYCGDRANAGFEIQFCLDIVETKVAYFEQIYHFSFSANLLIILKLHEYYEDKIELDAIRIFPYTIKKVGDKTKLYEIMSSNKYSDVILISSDKIEIPSHRSILSIYSKVFDTIFETSENPAKIYVEEFNAETIQAALDFMCDKHDAIIAKEMNVFKFAVKFEIQELIDACCSFFKESVDPTNVCEYIQIAFSNNFEELKQKCKQIMVENKAEIEFTNLADLSKDILLCVYCL</sequence>
<proteinExistence type="predicted"/>
<dbReference type="Proteomes" id="UP000887579">
    <property type="component" value="Unplaced"/>
</dbReference>
<dbReference type="WBParaSite" id="ES5_v2.g24925.t1">
    <property type="protein sequence ID" value="ES5_v2.g24925.t1"/>
    <property type="gene ID" value="ES5_v2.g24925"/>
</dbReference>
<accession>A0AC34G5Y5</accession>
<reference evidence="2" key="1">
    <citation type="submission" date="2022-11" db="UniProtKB">
        <authorList>
            <consortium name="WormBaseParasite"/>
        </authorList>
    </citation>
    <scope>IDENTIFICATION</scope>
</reference>
<organism evidence="1 2">
    <name type="scientific">Panagrolaimus sp. ES5</name>
    <dbReference type="NCBI Taxonomy" id="591445"/>
    <lineage>
        <taxon>Eukaryota</taxon>
        <taxon>Metazoa</taxon>
        <taxon>Ecdysozoa</taxon>
        <taxon>Nematoda</taxon>
        <taxon>Chromadorea</taxon>
        <taxon>Rhabditida</taxon>
        <taxon>Tylenchina</taxon>
        <taxon>Panagrolaimomorpha</taxon>
        <taxon>Panagrolaimoidea</taxon>
        <taxon>Panagrolaimidae</taxon>
        <taxon>Panagrolaimus</taxon>
    </lineage>
</organism>
<name>A0AC34G5Y5_9BILA</name>